<dbReference type="Pfam" id="PF04857">
    <property type="entry name" value="CAF1"/>
    <property type="match status" value="1"/>
</dbReference>
<feature type="transmembrane region" description="Helical" evidence="9">
    <location>
        <begin position="988"/>
        <end position="1011"/>
    </location>
</feature>
<feature type="region of interest" description="Disordered" evidence="8">
    <location>
        <begin position="457"/>
        <end position="491"/>
    </location>
</feature>
<dbReference type="FunFam" id="1.20.1250.20:FF:000308">
    <property type="entry name" value="MFS efflux transporter"/>
    <property type="match status" value="1"/>
</dbReference>
<evidence type="ECO:0000313" key="11">
    <source>
        <dbReference type="EMBL" id="KAA8564115.1"/>
    </source>
</evidence>
<dbReference type="SUPFAM" id="SSF53098">
    <property type="entry name" value="Ribonuclease H-like"/>
    <property type="match status" value="1"/>
</dbReference>
<evidence type="ECO:0000313" key="12">
    <source>
        <dbReference type="Proteomes" id="UP000322873"/>
    </source>
</evidence>
<evidence type="ECO:0000256" key="5">
    <source>
        <dbReference type="ARBA" id="ARBA00022692"/>
    </source>
</evidence>
<reference evidence="11 12" key="1">
    <citation type="submission" date="2019-06" db="EMBL/GenBank/DDBJ databases">
        <title>Genome Sequence of the Brown Rot Fungal Pathogen Monilinia fructicola.</title>
        <authorList>
            <person name="De Miccolis Angelini R.M."/>
            <person name="Landi L."/>
            <person name="Abate D."/>
            <person name="Pollastro S."/>
            <person name="Romanazzi G."/>
            <person name="Faretra F."/>
        </authorList>
    </citation>
    <scope>NUCLEOTIDE SEQUENCE [LARGE SCALE GENOMIC DNA]</scope>
    <source>
        <strain evidence="11 12">Mfrc123</strain>
    </source>
</reference>
<feature type="region of interest" description="Disordered" evidence="8">
    <location>
        <begin position="1078"/>
        <end position="1099"/>
    </location>
</feature>
<evidence type="ECO:0000259" key="10">
    <source>
        <dbReference type="PROSITE" id="PS50850"/>
    </source>
</evidence>
<keyword evidence="7 9" id="KW-0472">Membrane</keyword>
<dbReference type="GO" id="GO:0012505">
    <property type="term" value="C:endomembrane system"/>
    <property type="evidence" value="ECO:0007669"/>
    <property type="project" value="UniProtKB-SubCell"/>
</dbReference>
<comment type="subcellular location">
    <subcellularLocation>
        <location evidence="1">Endomembrane system</location>
        <topology evidence="1">Multi-pass membrane protein</topology>
    </subcellularLocation>
</comment>
<dbReference type="InterPro" id="IPR011701">
    <property type="entry name" value="MFS"/>
</dbReference>
<dbReference type="InterPro" id="IPR020846">
    <property type="entry name" value="MFS_dom"/>
</dbReference>
<evidence type="ECO:0000256" key="2">
    <source>
        <dbReference type="ARBA" id="ARBA00008335"/>
    </source>
</evidence>
<dbReference type="Pfam" id="PF07690">
    <property type="entry name" value="MFS_1"/>
    <property type="match status" value="1"/>
</dbReference>
<feature type="transmembrane region" description="Helical" evidence="9">
    <location>
        <begin position="897"/>
        <end position="920"/>
    </location>
</feature>
<dbReference type="InterPro" id="IPR051788">
    <property type="entry name" value="MFS_Transporter"/>
</dbReference>
<dbReference type="InterPro" id="IPR036259">
    <property type="entry name" value="MFS_trans_sf"/>
</dbReference>
<dbReference type="Proteomes" id="UP000322873">
    <property type="component" value="Unassembled WGS sequence"/>
</dbReference>
<protein>
    <recommendedName>
        <fullName evidence="10">Major facilitator superfamily (MFS) profile domain-containing protein</fullName>
    </recommendedName>
</protein>
<dbReference type="InterPro" id="IPR012337">
    <property type="entry name" value="RNaseH-like_sf"/>
</dbReference>
<dbReference type="InterPro" id="IPR006941">
    <property type="entry name" value="RNase_CAF1"/>
</dbReference>
<feature type="domain" description="Major facilitator superfamily (MFS) profile" evidence="10">
    <location>
        <begin position="689"/>
        <end position="1077"/>
    </location>
</feature>
<feature type="transmembrane region" description="Helical" evidence="9">
    <location>
        <begin position="940"/>
        <end position="958"/>
    </location>
</feature>
<dbReference type="FunFam" id="3.30.420.10:FF:000308">
    <property type="entry name" value="Uncharacterized protein C29A10.09c"/>
    <property type="match status" value="1"/>
</dbReference>
<dbReference type="SUPFAM" id="SSF103473">
    <property type="entry name" value="MFS general substrate transporter"/>
    <property type="match status" value="1"/>
</dbReference>
<evidence type="ECO:0000256" key="8">
    <source>
        <dbReference type="SAM" id="MobiDB-lite"/>
    </source>
</evidence>
<evidence type="ECO:0000256" key="4">
    <source>
        <dbReference type="ARBA" id="ARBA00022448"/>
    </source>
</evidence>
<proteinExistence type="inferred from homology"/>
<keyword evidence="6 9" id="KW-1133">Transmembrane helix</keyword>
<feature type="transmembrane region" description="Helical" evidence="9">
    <location>
        <begin position="1023"/>
        <end position="1045"/>
    </location>
</feature>
<dbReference type="EMBL" id="VICG01000016">
    <property type="protein sequence ID" value="KAA8564115.1"/>
    <property type="molecule type" value="Genomic_DNA"/>
</dbReference>
<evidence type="ECO:0000256" key="9">
    <source>
        <dbReference type="SAM" id="Phobius"/>
    </source>
</evidence>
<comment type="caution">
    <text evidence="11">The sequence shown here is derived from an EMBL/GenBank/DDBJ whole genome shotgun (WGS) entry which is preliminary data.</text>
</comment>
<feature type="transmembrane region" description="Helical" evidence="9">
    <location>
        <begin position="846"/>
        <end position="867"/>
    </location>
</feature>
<comment type="similarity">
    <text evidence="2">Belongs to the major facilitator superfamily.</text>
</comment>
<evidence type="ECO:0000256" key="3">
    <source>
        <dbReference type="ARBA" id="ARBA00008372"/>
    </source>
</evidence>
<accession>A0A5M9J9X2</accession>
<keyword evidence="4" id="KW-0813">Transport</keyword>
<gene>
    <name evidence="11" type="ORF">EYC84_012096</name>
</gene>
<comment type="similarity">
    <text evidence="3">Belongs to the CAF1 family.</text>
</comment>
<feature type="transmembrane region" description="Helical" evidence="9">
    <location>
        <begin position="782"/>
        <end position="804"/>
    </location>
</feature>
<feature type="transmembrane region" description="Helical" evidence="9">
    <location>
        <begin position="816"/>
        <end position="840"/>
    </location>
</feature>
<feature type="transmembrane region" description="Helical" evidence="9">
    <location>
        <begin position="965"/>
        <end position="982"/>
    </location>
</feature>
<dbReference type="GO" id="GO:0022857">
    <property type="term" value="F:transmembrane transporter activity"/>
    <property type="evidence" value="ECO:0007669"/>
    <property type="project" value="InterPro"/>
</dbReference>
<keyword evidence="12" id="KW-1185">Reference proteome</keyword>
<evidence type="ECO:0000256" key="6">
    <source>
        <dbReference type="ARBA" id="ARBA00022989"/>
    </source>
</evidence>
<evidence type="ECO:0000256" key="1">
    <source>
        <dbReference type="ARBA" id="ARBA00004127"/>
    </source>
</evidence>
<sequence>MEVHRDNWKQLLLPILKDISNATFVSFDLEMSGITTRPKYTNQERTHDIGKPSLQQQYEEVKDAAETFQVLQLGITCVEEERDKEYYLAKPYNINLSPLFLYDRVFDLDRNFCFSSSATNFLQSNGFDVGAVFTKGVPYLSEQEEVEARERYDQRMERNASIPTITFDPSDTGTLDFYRSARSTINEWIEAKAPKLNFVNVGSPRGPLNGFQRRLVHQLVRSEFPKYRCYPRLDGSFMQVEMIDHDIQAKKEIERLKTFNQRIAMQSGVRFIFEALCGGDLTGIDPMWSYTADENSQPNNVNFSKAALEAELATVTKKLKEKQHVIVGHNLFTDLCFLYKTFIGNLPAGVGDFQSQIHSLFPFVIDTKYLATHNSDAMNPRVNLRELLFPFQKVHMPLILLHEDHNTYGAATGKSHEAGFDSWMTAELFVKLSAKLYAEQTDLDQYEDIVKPDYNEYDYDSTSDSDDEEGAGGASLISPLSSPRLETSNSNVDAHRPAYWHAMQLNKPNINQKSTNPFSALKVEYAGQIKFRRDENGNLIKEEMKRKKVAFPDQVPRQWIPGVDNSFWEVYKNKLRVNAVEGGVCDLSGGRGDRGERVRKEGRSRGDWMWEIGDVCGRWEMGDGWNMGYGRWIVGGERWSRRSSQFNKLSVPGKHGNSDPEDIRQDIIPPTNAVEVLQKWNYPPKNVYRVGASFWGFFLMGMNDGSYGWAVAKPAIKLEQHYHLSYTIISLIFLSPFAGYTFASLVNNSVHMHYGQRGVAIIAGLCHLLSYITLSLHPPYPVLIITFIFVGMGNGLVDAAWCAWTGHMASANQVQGFLQACYSLGGTVAPLIAAAMLAQAGLPWHYFYHIMTAVAATELLTSTWAFWAQTGRVYVAENPRHVNATTGRLREALKHKLTWIFAMFIFGYVGAEVSLGGWIVTFMIQVRAGTPFTSSLTSTGFWAGMTLGRMGLAFLTARIGESTSVLLYLGISIGLELLFWLVPSFYVSAVAVALLGAFLGPLFPTAIVLVARLVPRDLHVSSIGFATALGGSGGAVFPFVVGALVQGRGVASLQPVVLALLVVIAGLWMLLPRTGKGEVEAGDGGERLGRDAQETQQQD</sequence>
<dbReference type="VEuPathDB" id="FungiDB:MFRU_032g00800"/>
<dbReference type="FunFam" id="1.20.1250.20:FF:000286">
    <property type="entry name" value="MFS efflux transporter"/>
    <property type="match status" value="1"/>
</dbReference>
<dbReference type="VEuPathDB" id="FungiDB:MFRU_032g00810"/>
<feature type="transmembrane region" description="Helical" evidence="9">
    <location>
        <begin position="758"/>
        <end position="776"/>
    </location>
</feature>
<organism evidence="11 12">
    <name type="scientific">Monilinia fructicola</name>
    <name type="common">Brown rot fungus</name>
    <name type="synonym">Ciboria fructicola</name>
    <dbReference type="NCBI Taxonomy" id="38448"/>
    <lineage>
        <taxon>Eukaryota</taxon>
        <taxon>Fungi</taxon>
        <taxon>Dikarya</taxon>
        <taxon>Ascomycota</taxon>
        <taxon>Pezizomycotina</taxon>
        <taxon>Leotiomycetes</taxon>
        <taxon>Helotiales</taxon>
        <taxon>Sclerotiniaceae</taxon>
        <taxon>Monilinia</taxon>
    </lineage>
</organism>
<feature type="compositionally biased region" description="Acidic residues" evidence="8">
    <location>
        <begin position="457"/>
        <end position="470"/>
    </location>
</feature>
<dbReference type="PANTHER" id="PTHR23514">
    <property type="entry name" value="BYPASS OF STOP CODON PROTEIN 6"/>
    <property type="match status" value="1"/>
</dbReference>
<feature type="compositionally biased region" description="Basic and acidic residues" evidence="8">
    <location>
        <begin position="1078"/>
        <end position="1093"/>
    </location>
</feature>
<dbReference type="InterPro" id="IPR036397">
    <property type="entry name" value="RNaseH_sf"/>
</dbReference>
<dbReference type="Gene3D" id="3.30.420.10">
    <property type="entry name" value="Ribonuclease H-like superfamily/Ribonuclease H"/>
    <property type="match status" value="2"/>
</dbReference>
<dbReference type="PROSITE" id="PS50850">
    <property type="entry name" value="MFS"/>
    <property type="match status" value="1"/>
</dbReference>
<feature type="transmembrane region" description="Helical" evidence="9">
    <location>
        <begin position="1051"/>
        <end position="1071"/>
    </location>
</feature>
<dbReference type="AlphaFoldDB" id="A0A5M9J9X2"/>
<dbReference type="GO" id="GO:0003676">
    <property type="term" value="F:nucleic acid binding"/>
    <property type="evidence" value="ECO:0007669"/>
    <property type="project" value="InterPro"/>
</dbReference>
<feature type="transmembrane region" description="Helical" evidence="9">
    <location>
        <begin position="724"/>
        <end position="746"/>
    </location>
</feature>
<name>A0A5M9J9X2_MONFR</name>
<dbReference type="Gene3D" id="1.20.1250.20">
    <property type="entry name" value="MFS general substrate transporter like domains"/>
    <property type="match status" value="2"/>
</dbReference>
<feature type="compositionally biased region" description="Polar residues" evidence="8">
    <location>
        <begin position="478"/>
        <end position="491"/>
    </location>
</feature>
<keyword evidence="5 9" id="KW-0812">Transmembrane</keyword>
<dbReference type="PANTHER" id="PTHR23514:SF3">
    <property type="entry name" value="BYPASS OF STOP CODON PROTEIN 6"/>
    <property type="match status" value="1"/>
</dbReference>
<dbReference type="GO" id="GO:0016020">
    <property type="term" value="C:membrane"/>
    <property type="evidence" value="ECO:0007669"/>
    <property type="project" value="TreeGrafter"/>
</dbReference>
<evidence type="ECO:0000256" key="7">
    <source>
        <dbReference type="ARBA" id="ARBA00023136"/>
    </source>
</evidence>